<dbReference type="FunFam" id="3.40.50.620:FF:000061">
    <property type="entry name" value="Tyrosine--tRNA ligase"/>
    <property type="match status" value="1"/>
</dbReference>
<evidence type="ECO:0000256" key="2">
    <source>
        <dbReference type="ARBA" id="ARBA00022490"/>
    </source>
</evidence>
<evidence type="ECO:0000256" key="10">
    <source>
        <dbReference type="HAMAP-Rule" id="MF_02007"/>
    </source>
</evidence>
<dbReference type="FunFam" id="1.10.240.10:FF:000006">
    <property type="entry name" value="Tyrosine--tRNA ligase"/>
    <property type="match status" value="1"/>
</dbReference>
<comment type="subcellular location">
    <subcellularLocation>
        <location evidence="10">Cytoplasm</location>
    </subcellularLocation>
</comment>
<name>A0A1I4TZB4_9GAMM</name>
<sequence length="399" mass="44522">MKPVEEQLALIRRGAEEILVESELKTKLERGTPLRIKAGFDPTAPDLHLGHTVLINKLRQFQELGHQVLFLIGDFTGMIGDPSGKNVTRQPLTREQVLVNAETYKAQVFKILDPAKTEVLFNSTWMDRMTSADMIQLAGKYTVARMLERDDFDKRYKGGQSIAIHEFLYPLVQGYDSVAMQADVELGGTDQKFNLLMGRELQRQYGQEPQVILTMPLLVGLDGEKKMSKSLGNYIGIEDRPGEMYNKIVSMPDSLMWRYFELLSFRAMDEIEQFRADVEAGANPRDIKIKLAEELVARFHGEEAAASAHKSAGNRLQDGELPDDLPEVELQADADLPVSAVLNRAGMAKNAAAARDLLEAGSVKVDGQVVSKDFVFVLGCEHVCQAGKKKFARIRLKNA</sequence>
<accession>A0A1I4TZB4</accession>
<feature type="short sequence motif" description="'KMSKS' region" evidence="10">
    <location>
        <begin position="226"/>
        <end position="230"/>
    </location>
</feature>
<dbReference type="RefSeq" id="WP_093478275.1">
    <property type="nucleotide sequence ID" value="NZ_FOUI01000016.1"/>
</dbReference>
<keyword evidence="5 10" id="KW-0067">ATP-binding</keyword>
<gene>
    <name evidence="10" type="primary">tyrS</name>
    <name evidence="13" type="ORF">SAMN05216217_116101</name>
</gene>
<dbReference type="InterPro" id="IPR036986">
    <property type="entry name" value="S4_RNA-bd_sf"/>
</dbReference>
<dbReference type="OrthoDB" id="9804243at2"/>
<dbReference type="STRING" id="1720063.SAMN05216217_116101"/>
<dbReference type="Gene3D" id="1.10.240.10">
    <property type="entry name" value="Tyrosyl-Transfer RNA Synthetase"/>
    <property type="match status" value="1"/>
</dbReference>
<evidence type="ECO:0000256" key="4">
    <source>
        <dbReference type="ARBA" id="ARBA00022741"/>
    </source>
</evidence>
<dbReference type="PROSITE" id="PS00178">
    <property type="entry name" value="AA_TRNA_LIGASE_I"/>
    <property type="match status" value="1"/>
</dbReference>
<evidence type="ECO:0000256" key="9">
    <source>
        <dbReference type="ARBA" id="ARBA00048248"/>
    </source>
</evidence>
<dbReference type="GO" id="GO:0003723">
    <property type="term" value="F:RNA binding"/>
    <property type="evidence" value="ECO:0007669"/>
    <property type="project" value="UniProtKB-KW"/>
</dbReference>
<comment type="subunit">
    <text evidence="1 10">Homodimer.</text>
</comment>
<feature type="domain" description="RNA-binding S4" evidence="12">
    <location>
        <begin position="341"/>
        <end position="371"/>
    </location>
</feature>
<feature type="binding site" evidence="10">
    <location>
        <position position="229"/>
    </location>
    <ligand>
        <name>ATP</name>
        <dbReference type="ChEBI" id="CHEBI:30616"/>
    </ligand>
</feature>
<keyword evidence="6 11" id="KW-0694">RNA-binding</keyword>
<keyword evidence="7 10" id="KW-0648">Protein biosynthesis</keyword>
<reference evidence="14" key="1">
    <citation type="submission" date="2016-10" db="EMBL/GenBank/DDBJ databases">
        <authorList>
            <person name="Varghese N."/>
            <person name="Submissions S."/>
        </authorList>
    </citation>
    <scope>NUCLEOTIDE SEQUENCE [LARGE SCALE GENOMIC DNA]</scope>
    <source>
        <strain evidence="14">DSM 24213</strain>
    </source>
</reference>
<evidence type="ECO:0000313" key="14">
    <source>
        <dbReference type="Proteomes" id="UP000243629"/>
    </source>
</evidence>
<dbReference type="Proteomes" id="UP000243629">
    <property type="component" value="Unassembled WGS sequence"/>
</dbReference>
<dbReference type="SUPFAM" id="SSF55174">
    <property type="entry name" value="Alpha-L RNA-binding motif"/>
    <property type="match status" value="1"/>
</dbReference>
<dbReference type="Gene3D" id="3.40.50.620">
    <property type="entry name" value="HUPs"/>
    <property type="match status" value="1"/>
</dbReference>
<dbReference type="GO" id="GO:0005829">
    <property type="term" value="C:cytosol"/>
    <property type="evidence" value="ECO:0007669"/>
    <property type="project" value="TreeGrafter"/>
</dbReference>
<keyword evidence="14" id="KW-1185">Reference proteome</keyword>
<evidence type="ECO:0000256" key="7">
    <source>
        <dbReference type="ARBA" id="ARBA00022917"/>
    </source>
</evidence>
<evidence type="ECO:0000256" key="8">
    <source>
        <dbReference type="ARBA" id="ARBA00023146"/>
    </source>
</evidence>
<dbReference type="SUPFAM" id="SSF52374">
    <property type="entry name" value="Nucleotidylyl transferase"/>
    <property type="match status" value="1"/>
</dbReference>
<dbReference type="Gene3D" id="3.10.290.10">
    <property type="entry name" value="RNA-binding S4 domain"/>
    <property type="match status" value="1"/>
</dbReference>
<protein>
    <recommendedName>
        <fullName evidence="10">Tyrosine--tRNA ligase</fullName>
        <ecNumber evidence="10">6.1.1.1</ecNumber>
    </recommendedName>
    <alternativeName>
        <fullName evidence="10">Tyrosyl-tRNA synthetase</fullName>
        <shortName evidence="10">TyrRS</shortName>
    </alternativeName>
</protein>
<dbReference type="Pfam" id="PF01479">
    <property type="entry name" value="S4"/>
    <property type="match status" value="1"/>
</dbReference>
<keyword evidence="3 10" id="KW-0436">Ligase</keyword>
<feature type="short sequence motif" description="'HIGH' region" evidence="10">
    <location>
        <begin position="42"/>
        <end position="51"/>
    </location>
</feature>
<dbReference type="GO" id="GO:0005524">
    <property type="term" value="F:ATP binding"/>
    <property type="evidence" value="ECO:0007669"/>
    <property type="project" value="UniProtKB-UniRule"/>
</dbReference>
<keyword evidence="4 10" id="KW-0547">Nucleotide-binding</keyword>
<comment type="similarity">
    <text evidence="10">Belongs to the class-I aminoacyl-tRNA synthetase family. TyrS type 2 subfamily.</text>
</comment>
<dbReference type="Pfam" id="PF00579">
    <property type="entry name" value="tRNA-synt_1b"/>
    <property type="match status" value="1"/>
</dbReference>
<dbReference type="PROSITE" id="PS50889">
    <property type="entry name" value="S4"/>
    <property type="match status" value="1"/>
</dbReference>
<dbReference type="GO" id="GO:0004831">
    <property type="term" value="F:tyrosine-tRNA ligase activity"/>
    <property type="evidence" value="ECO:0007669"/>
    <property type="project" value="UniProtKB-UniRule"/>
</dbReference>
<dbReference type="InterPro" id="IPR002942">
    <property type="entry name" value="S4_RNA-bd"/>
</dbReference>
<dbReference type="InterPro" id="IPR024088">
    <property type="entry name" value="Tyr-tRNA-ligase_bac-type"/>
</dbReference>
<keyword evidence="2 10" id="KW-0963">Cytoplasm</keyword>
<dbReference type="InterPro" id="IPR002307">
    <property type="entry name" value="Tyr-tRNA-ligase"/>
</dbReference>
<dbReference type="InterPro" id="IPR024108">
    <property type="entry name" value="Tyr-tRNA-ligase_bac_2"/>
</dbReference>
<dbReference type="AlphaFoldDB" id="A0A1I4TZB4"/>
<evidence type="ECO:0000256" key="5">
    <source>
        <dbReference type="ARBA" id="ARBA00022840"/>
    </source>
</evidence>
<proteinExistence type="inferred from homology"/>
<organism evidence="13 14">
    <name type="scientific">Halopseudomonas yangmingensis</name>
    <dbReference type="NCBI Taxonomy" id="1720063"/>
    <lineage>
        <taxon>Bacteria</taxon>
        <taxon>Pseudomonadati</taxon>
        <taxon>Pseudomonadota</taxon>
        <taxon>Gammaproteobacteria</taxon>
        <taxon>Pseudomonadales</taxon>
        <taxon>Pseudomonadaceae</taxon>
        <taxon>Halopseudomonas</taxon>
    </lineage>
</organism>
<dbReference type="NCBIfam" id="TIGR00234">
    <property type="entry name" value="tyrS"/>
    <property type="match status" value="1"/>
</dbReference>
<keyword evidence="8 10" id="KW-0030">Aminoacyl-tRNA synthetase</keyword>
<evidence type="ECO:0000259" key="12">
    <source>
        <dbReference type="Pfam" id="PF01479"/>
    </source>
</evidence>
<dbReference type="PRINTS" id="PR01040">
    <property type="entry name" value="TRNASYNTHTYR"/>
</dbReference>
<evidence type="ECO:0000256" key="6">
    <source>
        <dbReference type="ARBA" id="ARBA00022884"/>
    </source>
</evidence>
<evidence type="ECO:0000313" key="13">
    <source>
        <dbReference type="EMBL" id="SFM81959.1"/>
    </source>
</evidence>
<dbReference type="InterPro" id="IPR001412">
    <property type="entry name" value="aa-tRNA-synth_I_CS"/>
</dbReference>
<dbReference type="HAMAP" id="MF_02007">
    <property type="entry name" value="Tyr_tRNA_synth_type2"/>
    <property type="match status" value="1"/>
</dbReference>
<comment type="function">
    <text evidence="10">Catalyzes the attachment of tyrosine to tRNA(Tyr) in a two-step reaction: tyrosine is first activated by ATP to form Tyr-AMP and then transferred to the acceptor end of tRNA(Tyr).</text>
</comment>
<evidence type="ECO:0000256" key="3">
    <source>
        <dbReference type="ARBA" id="ARBA00022598"/>
    </source>
</evidence>
<dbReference type="CDD" id="cd00805">
    <property type="entry name" value="TyrRS_core"/>
    <property type="match status" value="1"/>
</dbReference>
<dbReference type="PANTHER" id="PTHR11766:SF1">
    <property type="entry name" value="TYROSINE--TRNA LIGASE"/>
    <property type="match status" value="1"/>
</dbReference>
<dbReference type="GO" id="GO:0006437">
    <property type="term" value="P:tyrosyl-tRNA aminoacylation"/>
    <property type="evidence" value="ECO:0007669"/>
    <property type="project" value="UniProtKB-UniRule"/>
</dbReference>
<dbReference type="EC" id="6.1.1.1" evidence="10"/>
<dbReference type="EMBL" id="FOUI01000016">
    <property type="protein sequence ID" value="SFM81959.1"/>
    <property type="molecule type" value="Genomic_DNA"/>
</dbReference>
<comment type="catalytic activity">
    <reaction evidence="9 10">
        <text>tRNA(Tyr) + L-tyrosine + ATP = L-tyrosyl-tRNA(Tyr) + AMP + diphosphate + H(+)</text>
        <dbReference type="Rhea" id="RHEA:10220"/>
        <dbReference type="Rhea" id="RHEA-COMP:9706"/>
        <dbReference type="Rhea" id="RHEA-COMP:9707"/>
        <dbReference type="ChEBI" id="CHEBI:15378"/>
        <dbReference type="ChEBI" id="CHEBI:30616"/>
        <dbReference type="ChEBI" id="CHEBI:33019"/>
        <dbReference type="ChEBI" id="CHEBI:58315"/>
        <dbReference type="ChEBI" id="CHEBI:78442"/>
        <dbReference type="ChEBI" id="CHEBI:78536"/>
        <dbReference type="ChEBI" id="CHEBI:456215"/>
        <dbReference type="EC" id="6.1.1.1"/>
    </reaction>
</comment>
<dbReference type="InterPro" id="IPR014729">
    <property type="entry name" value="Rossmann-like_a/b/a_fold"/>
</dbReference>
<dbReference type="InterPro" id="IPR002305">
    <property type="entry name" value="aa-tRNA-synth_Ic"/>
</dbReference>
<dbReference type="PANTHER" id="PTHR11766">
    <property type="entry name" value="TYROSYL-TRNA SYNTHETASE"/>
    <property type="match status" value="1"/>
</dbReference>
<evidence type="ECO:0000256" key="1">
    <source>
        <dbReference type="ARBA" id="ARBA00011738"/>
    </source>
</evidence>
<evidence type="ECO:0000256" key="11">
    <source>
        <dbReference type="PROSITE-ProRule" id="PRU00182"/>
    </source>
</evidence>